<evidence type="ECO:0000313" key="1">
    <source>
        <dbReference type="EMBL" id="QHU08868.1"/>
    </source>
</evidence>
<proteinExistence type="predicted"/>
<name>A0A6C0JYB9_9ZZZZ</name>
<accession>A0A6C0JYB9</accession>
<organism evidence="1">
    <name type="scientific">viral metagenome</name>
    <dbReference type="NCBI Taxonomy" id="1070528"/>
    <lineage>
        <taxon>unclassified sequences</taxon>
        <taxon>metagenomes</taxon>
        <taxon>organismal metagenomes</taxon>
    </lineage>
</organism>
<reference evidence="1" key="1">
    <citation type="journal article" date="2020" name="Nature">
        <title>Giant virus diversity and host interactions through global metagenomics.</title>
        <authorList>
            <person name="Schulz F."/>
            <person name="Roux S."/>
            <person name="Paez-Espino D."/>
            <person name="Jungbluth S."/>
            <person name="Walsh D.A."/>
            <person name="Denef V.J."/>
            <person name="McMahon K.D."/>
            <person name="Konstantinidis K.T."/>
            <person name="Eloe-Fadrosh E.A."/>
            <person name="Kyrpides N.C."/>
            <person name="Woyke T."/>
        </authorList>
    </citation>
    <scope>NUCLEOTIDE SEQUENCE</scope>
    <source>
        <strain evidence="1">GVMAG-S-1064190-84</strain>
    </source>
</reference>
<dbReference type="EMBL" id="MN740699">
    <property type="protein sequence ID" value="QHU08868.1"/>
    <property type="molecule type" value="Genomic_DNA"/>
</dbReference>
<protein>
    <submittedName>
        <fullName evidence="1">Uncharacterized protein</fullName>
    </submittedName>
</protein>
<sequence length="189" mass="22387">MRNTNEILAHWYEQLTKIYKFAHRKNLLINLRSLIKDMEQNAIVKTSWNNSDVDIARLDLINHQLAVGFVKIDAEYVPLFPDDIVYVDKKKYAITESNMFDDTICRARECDTNAITYLAFEDMLLNPTVEYVEIDGITIIKPRRIDASQIVVNYNNINTRIYMYDRVWYEFDSVDDKKHAISYIEKIFK</sequence>
<dbReference type="AlphaFoldDB" id="A0A6C0JYB9"/>